<keyword evidence="5" id="KW-0256">Endoplasmic reticulum</keyword>
<protein>
    <recommendedName>
        <fullName evidence="13">Proton pump-interactor 1-like</fullName>
    </recommendedName>
</protein>
<dbReference type="InterPro" id="IPR055282">
    <property type="entry name" value="PPI1-4"/>
</dbReference>
<comment type="similarity">
    <text evidence="9">Belongs to the plant Proton pump-interactor protein family.</text>
</comment>
<keyword evidence="4" id="KW-0812">Transmembrane</keyword>
<evidence type="ECO:0000256" key="9">
    <source>
        <dbReference type="ARBA" id="ARBA00038080"/>
    </source>
</evidence>
<evidence type="ECO:0000256" key="6">
    <source>
        <dbReference type="ARBA" id="ARBA00022989"/>
    </source>
</evidence>
<dbReference type="RefSeq" id="XP_071921279.1">
    <property type="nucleotide sequence ID" value="XM_072065178.1"/>
</dbReference>
<reference evidence="11 12" key="1">
    <citation type="submission" date="2025-05" db="UniProtKB">
        <authorList>
            <consortium name="RefSeq"/>
        </authorList>
    </citation>
    <scope>IDENTIFICATION</scope>
    <source>
        <tissue evidence="11 12">Leaves</tissue>
    </source>
</reference>
<keyword evidence="7" id="KW-0175">Coiled coil</keyword>
<gene>
    <name evidence="11 12" type="primary">LOC140014375</name>
</gene>
<evidence type="ECO:0000256" key="1">
    <source>
        <dbReference type="ARBA" id="ARBA00004162"/>
    </source>
</evidence>
<evidence type="ECO:0000256" key="7">
    <source>
        <dbReference type="ARBA" id="ARBA00023054"/>
    </source>
</evidence>
<accession>A0ABM4VP21</accession>
<evidence type="ECO:0000313" key="11">
    <source>
        <dbReference type="RefSeq" id="XP_071921279.1"/>
    </source>
</evidence>
<comment type="subcellular location">
    <subcellularLocation>
        <location evidence="1">Cell membrane</location>
        <topology evidence="1">Single-pass membrane protein</topology>
    </subcellularLocation>
    <subcellularLocation>
        <location evidence="2">Endoplasmic reticulum membrane</location>
        <topology evidence="2">Single-pass membrane protein</topology>
    </subcellularLocation>
</comment>
<evidence type="ECO:0008006" key="13">
    <source>
        <dbReference type="Google" id="ProtNLM"/>
    </source>
</evidence>
<proteinExistence type="inferred from homology"/>
<evidence type="ECO:0000256" key="4">
    <source>
        <dbReference type="ARBA" id="ARBA00022692"/>
    </source>
</evidence>
<keyword evidence="10" id="KW-1185">Reference proteome</keyword>
<dbReference type="PANTHER" id="PTHR32219">
    <property type="entry name" value="RNA-BINDING PROTEIN YLMH-RELATED"/>
    <property type="match status" value="1"/>
</dbReference>
<dbReference type="RefSeq" id="XP_071921280.1">
    <property type="nucleotide sequence ID" value="XM_072065179.1"/>
</dbReference>
<dbReference type="Proteomes" id="UP001652660">
    <property type="component" value="Chromosome 9c"/>
</dbReference>
<evidence type="ECO:0000313" key="12">
    <source>
        <dbReference type="RefSeq" id="XP_071921280.1"/>
    </source>
</evidence>
<organism evidence="10 11">
    <name type="scientific">Coffea arabica</name>
    <name type="common">Arabian coffee</name>
    <dbReference type="NCBI Taxonomy" id="13443"/>
    <lineage>
        <taxon>Eukaryota</taxon>
        <taxon>Viridiplantae</taxon>
        <taxon>Streptophyta</taxon>
        <taxon>Embryophyta</taxon>
        <taxon>Tracheophyta</taxon>
        <taxon>Spermatophyta</taxon>
        <taxon>Magnoliopsida</taxon>
        <taxon>eudicotyledons</taxon>
        <taxon>Gunneridae</taxon>
        <taxon>Pentapetalae</taxon>
        <taxon>asterids</taxon>
        <taxon>lamiids</taxon>
        <taxon>Gentianales</taxon>
        <taxon>Rubiaceae</taxon>
        <taxon>Ixoroideae</taxon>
        <taxon>Gardenieae complex</taxon>
        <taxon>Bertiereae - Coffeeae clade</taxon>
        <taxon>Coffeeae</taxon>
        <taxon>Coffea</taxon>
    </lineage>
</organism>
<evidence type="ECO:0000313" key="10">
    <source>
        <dbReference type="Proteomes" id="UP001652660"/>
    </source>
</evidence>
<name>A0ABM4VP21_COFAR</name>
<dbReference type="PANTHER" id="PTHR32219:SF15">
    <property type="match status" value="1"/>
</dbReference>
<sequence length="213" mass="25286">METLTIEEKVKNAEILIDQKNEARFEIVERLEKSEFDRFHILTELEGLALVIENFAVNIKEPIQYLQGAVDEYKAAEEFTNQINSLFHRLKSGRNTLTEEKQIFRKIKCAQEQKDKYSAYLEAKTWSHWRFPKVLLNSKESVQSHLDRLYNELEGGSKQQKACYSRIHQLKKRLPAVERDISYLQKKLEKIDCERGELYEHLQELRTCLENYS</sequence>
<keyword evidence="8" id="KW-0472">Membrane</keyword>
<evidence type="ECO:0000256" key="3">
    <source>
        <dbReference type="ARBA" id="ARBA00022475"/>
    </source>
</evidence>
<keyword evidence="3" id="KW-1003">Cell membrane</keyword>
<evidence type="ECO:0000256" key="5">
    <source>
        <dbReference type="ARBA" id="ARBA00022824"/>
    </source>
</evidence>
<dbReference type="GeneID" id="140014375"/>
<keyword evidence="6" id="KW-1133">Transmembrane helix</keyword>
<evidence type="ECO:0000256" key="8">
    <source>
        <dbReference type="ARBA" id="ARBA00023136"/>
    </source>
</evidence>
<evidence type="ECO:0000256" key="2">
    <source>
        <dbReference type="ARBA" id="ARBA00004389"/>
    </source>
</evidence>